<dbReference type="GO" id="GO:0036440">
    <property type="term" value="F:citrate synthase activity"/>
    <property type="evidence" value="ECO:0007669"/>
    <property type="project" value="UniProtKB-EC"/>
</dbReference>
<dbReference type="KEGG" id="rsa:RSal33209_2898"/>
<dbReference type="UniPathway" id="UPA00223"/>
<dbReference type="CDD" id="cd06102">
    <property type="entry name" value="citrate_synt_like_2"/>
    <property type="match status" value="1"/>
</dbReference>
<dbReference type="HOGENOM" id="CLU_025068_1_0_11"/>
<comment type="similarity">
    <text evidence="2">Belongs to the citrate synthase family.</text>
</comment>
<keyword evidence="6" id="KW-1185">Reference proteome</keyword>
<protein>
    <recommendedName>
        <fullName evidence="3">citrate synthase (unknown stereospecificity)</fullName>
        <ecNumber evidence="3">2.3.3.16</ecNumber>
    </recommendedName>
</protein>
<dbReference type="Gene3D" id="1.10.580.10">
    <property type="entry name" value="Citrate Synthase, domain 1"/>
    <property type="match status" value="1"/>
</dbReference>
<dbReference type="SUPFAM" id="SSF48256">
    <property type="entry name" value="Citrate synthase"/>
    <property type="match status" value="1"/>
</dbReference>
<evidence type="ECO:0000256" key="1">
    <source>
        <dbReference type="ARBA" id="ARBA00005163"/>
    </source>
</evidence>
<dbReference type="Gene3D" id="1.10.230.10">
    <property type="entry name" value="Cytochrome P450-Terp, domain 2"/>
    <property type="match status" value="1"/>
</dbReference>
<dbReference type="PANTHER" id="PTHR11739:SF4">
    <property type="entry name" value="CITRATE SYNTHASE, PEROXISOMAL"/>
    <property type="match status" value="1"/>
</dbReference>
<evidence type="ECO:0000256" key="4">
    <source>
        <dbReference type="ARBA" id="ARBA00022679"/>
    </source>
</evidence>
<name>A9WTV0_RENSM</name>
<dbReference type="InterPro" id="IPR016142">
    <property type="entry name" value="Citrate_synth-like_lrg_a-sub"/>
</dbReference>
<dbReference type="GO" id="GO:0006099">
    <property type="term" value="P:tricarboxylic acid cycle"/>
    <property type="evidence" value="ECO:0007669"/>
    <property type="project" value="UniProtKB-UniPathway"/>
</dbReference>
<sequence length="386" mass="41157">MISSERDHESGGSSFDPLEVEVLARKRRTASAPAALTGAPLMVLDSPFALLTEADLYYRGRLASELALRHSFEQVASGLWSADSASLTEQPIKFSRPEFDEQKAAAPSALGSDARGTDFMLQALLIASSHDPFKRDLSPQSVAKLGMHAIAYMIEALPSKFANLAPIGSTASVSEVLWFKLTGRLAQANEAALLNMVLVLLLDHDLAESTFAGRVAASARAHPYAALISALSTLDSSLRGSVSVAARELIVAVMAGQSPERAISAKLNNGYGIPGFGHRIYQRRGPRAATLLAALRELPPYREALNAAAAIIAVVRARTESPVNIDFALAVLIIGAEMPADGGQTIFAVARSAGWLAHIMDEYRQAPLRLRPIGEYTGSMPQNSVD</sequence>
<dbReference type="EC" id="2.3.3.16" evidence="3"/>
<dbReference type="InterPro" id="IPR036969">
    <property type="entry name" value="Citrate_synthase_sf"/>
</dbReference>
<keyword evidence="4 5" id="KW-0808">Transferase</keyword>
<keyword evidence="5" id="KW-0012">Acyltransferase</keyword>
<dbReference type="Proteomes" id="UP000002007">
    <property type="component" value="Chromosome"/>
</dbReference>
<evidence type="ECO:0000256" key="2">
    <source>
        <dbReference type="ARBA" id="ARBA00010566"/>
    </source>
</evidence>
<dbReference type="Pfam" id="PF00285">
    <property type="entry name" value="Citrate_synt"/>
    <property type="match status" value="1"/>
</dbReference>
<dbReference type="GO" id="GO:0005975">
    <property type="term" value="P:carbohydrate metabolic process"/>
    <property type="evidence" value="ECO:0007669"/>
    <property type="project" value="TreeGrafter"/>
</dbReference>
<evidence type="ECO:0000313" key="6">
    <source>
        <dbReference type="Proteomes" id="UP000002007"/>
    </source>
</evidence>
<dbReference type="GO" id="GO:0005829">
    <property type="term" value="C:cytosol"/>
    <property type="evidence" value="ECO:0007669"/>
    <property type="project" value="TreeGrafter"/>
</dbReference>
<dbReference type="InterPro" id="IPR002020">
    <property type="entry name" value="Citrate_synthase"/>
</dbReference>
<dbReference type="PRINTS" id="PR00143">
    <property type="entry name" value="CITRTSNTHASE"/>
</dbReference>
<dbReference type="AlphaFoldDB" id="A9WTV0"/>
<accession>A9WTV0</accession>
<organism evidence="5 6">
    <name type="scientific">Renibacterium salmoninarum (strain ATCC 33209 / DSM 20767 / JCM 11484 / NBRC 15589 / NCIMB 2235)</name>
    <dbReference type="NCBI Taxonomy" id="288705"/>
    <lineage>
        <taxon>Bacteria</taxon>
        <taxon>Bacillati</taxon>
        <taxon>Actinomycetota</taxon>
        <taxon>Actinomycetes</taxon>
        <taxon>Micrococcales</taxon>
        <taxon>Micrococcaceae</taxon>
        <taxon>Renibacterium</taxon>
    </lineage>
</organism>
<dbReference type="EMBL" id="CP000910">
    <property type="protein sequence ID" value="ABY24621.1"/>
    <property type="molecule type" value="Genomic_DNA"/>
</dbReference>
<evidence type="ECO:0000256" key="3">
    <source>
        <dbReference type="ARBA" id="ARBA00012972"/>
    </source>
</evidence>
<gene>
    <name evidence="5" type="ordered locus">RSal33209_2898</name>
</gene>
<dbReference type="STRING" id="288705.RSal33209_2898"/>
<comment type="pathway">
    <text evidence="1">Carbohydrate metabolism; tricarboxylic acid cycle.</text>
</comment>
<proteinExistence type="inferred from homology"/>
<evidence type="ECO:0000313" key="5">
    <source>
        <dbReference type="EMBL" id="ABY24621.1"/>
    </source>
</evidence>
<dbReference type="PANTHER" id="PTHR11739">
    <property type="entry name" value="CITRATE SYNTHASE"/>
    <property type="match status" value="1"/>
</dbReference>
<reference evidence="6" key="1">
    <citation type="journal article" date="2008" name="J. Bacteriol.">
        <title>Genome sequence of the fish pathogen Renibacterium salmoninarum suggests reductive evolution away from an environmental Arthrobacter ancestor.</title>
        <authorList>
            <person name="Wiens G.D."/>
            <person name="Rockey D.D."/>
            <person name="Wu Z."/>
            <person name="Chang J."/>
            <person name="Levy R."/>
            <person name="Crane S."/>
            <person name="Chen D.S."/>
            <person name="Capri G.R."/>
            <person name="Burnett J.R."/>
            <person name="Sudheesh P.S."/>
            <person name="Schipma M.J."/>
            <person name="Burd H."/>
            <person name="Bhattacharyya A."/>
            <person name="Rhodes L.D."/>
            <person name="Kaul R."/>
            <person name="Strom M.S."/>
        </authorList>
    </citation>
    <scope>NUCLEOTIDE SEQUENCE [LARGE SCALE GENOMIC DNA]</scope>
    <source>
        <strain evidence="6">ATCC 33209 / DSM 20767 / JCM 11484 / NBRC 15589 / NCIMB 2235</strain>
    </source>
</reference>
<dbReference type="eggNOG" id="COG0372">
    <property type="taxonomic scope" value="Bacteria"/>
</dbReference>
<dbReference type="InterPro" id="IPR016143">
    <property type="entry name" value="Citrate_synth-like_sm_a-sub"/>
</dbReference>